<keyword evidence="2" id="KW-1185">Reference proteome</keyword>
<evidence type="ECO:0000256" key="1">
    <source>
        <dbReference type="SAM" id="MobiDB-lite"/>
    </source>
</evidence>
<protein>
    <submittedName>
        <fullName evidence="3">Uncharacterized protein</fullName>
    </submittedName>
</protein>
<accession>A0A914WFW1</accession>
<sequence>MTVIKEELVENFKELRQRTAGIQANQVVQKDGTPCYIDMAKDSILSFRGFKTVDDTDTVSKSGSMPEFSGKVLDEQRVR</sequence>
<dbReference type="AlphaFoldDB" id="A0A914WFW1"/>
<dbReference type="Proteomes" id="UP000887566">
    <property type="component" value="Unplaced"/>
</dbReference>
<name>A0A914WFW1_9BILA</name>
<dbReference type="WBParaSite" id="PSAMB.scaffold402size53005.g5557.t1">
    <property type="protein sequence ID" value="PSAMB.scaffold402size53005.g5557.t1"/>
    <property type="gene ID" value="PSAMB.scaffold402size53005.g5557"/>
</dbReference>
<feature type="region of interest" description="Disordered" evidence="1">
    <location>
        <begin position="56"/>
        <end position="79"/>
    </location>
</feature>
<reference evidence="3" key="1">
    <citation type="submission" date="2022-11" db="UniProtKB">
        <authorList>
            <consortium name="WormBaseParasite"/>
        </authorList>
    </citation>
    <scope>IDENTIFICATION</scope>
</reference>
<evidence type="ECO:0000313" key="2">
    <source>
        <dbReference type="Proteomes" id="UP000887566"/>
    </source>
</evidence>
<organism evidence="2 3">
    <name type="scientific">Plectus sambesii</name>
    <dbReference type="NCBI Taxonomy" id="2011161"/>
    <lineage>
        <taxon>Eukaryota</taxon>
        <taxon>Metazoa</taxon>
        <taxon>Ecdysozoa</taxon>
        <taxon>Nematoda</taxon>
        <taxon>Chromadorea</taxon>
        <taxon>Plectida</taxon>
        <taxon>Plectina</taxon>
        <taxon>Plectoidea</taxon>
        <taxon>Plectidae</taxon>
        <taxon>Plectus</taxon>
    </lineage>
</organism>
<proteinExistence type="predicted"/>
<evidence type="ECO:0000313" key="3">
    <source>
        <dbReference type="WBParaSite" id="PSAMB.scaffold402size53005.g5557.t1"/>
    </source>
</evidence>